<dbReference type="NCBIfam" id="TIGR01499">
    <property type="entry name" value="folC"/>
    <property type="match status" value="1"/>
</dbReference>
<evidence type="ECO:0000313" key="13">
    <source>
        <dbReference type="EMBL" id="MFC0469430.1"/>
    </source>
</evidence>
<dbReference type="SUPFAM" id="SSF53244">
    <property type="entry name" value="MurD-like peptide ligases, peptide-binding domain"/>
    <property type="match status" value="1"/>
</dbReference>
<dbReference type="PANTHER" id="PTHR11136">
    <property type="entry name" value="FOLYLPOLYGLUTAMATE SYNTHASE-RELATED"/>
    <property type="match status" value="1"/>
</dbReference>
<keyword evidence="3 10" id="KW-0436">Ligase</keyword>
<dbReference type="GO" id="GO:0016874">
    <property type="term" value="F:ligase activity"/>
    <property type="evidence" value="ECO:0007669"/>
    <property type="project" value="UniProtKB-KW"/>
</dbReference>
<dbReference type="Gene3D" id="3.40.1190.10">
    <property type="entry name" value="Mur-like, catalytic domain"/>
    <property type="match status" value="1"/>
</dbReference>
<evidence type="ECO:0000256" key="2">
    <source>
        <dbReference type="ARBA" id="ARBA00013025"/>
    </source>
</evidence>
<comment type="caution">
    <text evidence="13">The sequence shown here is derived from an EMBL/GenBank/DDBJ whole genome shotgun (WGS) entry which is preliminary data.</text>
</comment>
<dbReference type="Pfam" id="PF02875">
    <property type="entry name" value="Mur_ligase_C"/>
    <property type="match status" value="1"/>
</dbReference>
<dbReference type="InterPro" id="IPR001645">
    <property type="entry name" value="Folylpolyglutamate_synth"/>
</dbReference>
<dbReference type="InterPro" id="IPR004101">
    <property type="entry name" value="Mur_ligase_C"/>
</dbReference>
<protein>
    <recommendedName>
        <fullName evidence="2">tetrahydrofolate synthase</fullName>
        <ecNumber evidence="2">6.3.2.17</ecNumber>
    </recommendedName>
    <alternativeName>
        <fullName evidence="8">Tetrahydrofolylpolyglutamate synthase</fullName>
    </alternativeName>
</protein>
<dbReference type="InterPro" id="IPR036615">
    <property type="entry name" value="Mur_ligase_C_dom_sf"/>
</dbReference>
<dbReference type="Pfam" id="PF08245">
    <property type="entry name" value="Mur_ligase_M"/>
    <property type="match status" value="1"/>
</dbReference>
<dbReference type="PIRSF" id="PIRSF001563">
    <property type="entry name" value="Folylpolyglu_synth"/>
    <property type="match status" value="1"/>
</dbReference>
<dbReference type="Proteomes" id="UP001589838">
    <property type="component" value="Unassembled WGS sequence"/>
</dbReference>
<proteinExistence type="inferred from homology"/>
<dbReference type="PROSITE" id="PS01012">
    <property type="entry name" value="FOLYLPOLYGLU_SYNT_2"/>
    <property type="match status" value="1"/>
</dbReference>
<sequence>MEQPSFLEKESKGDGVVKTSAEVIEWIHSLLPFGIKPGLKRMHWMLERLGNPENQLKAVHIGGTNGKGSTLSFMRHVLQEAGYNVGTFTSPFIELFEERISVNGTPIDEASLVQCGSRVRPLVEELAKTELGSPTEFEVITTIAFDYFSNLSKPDIVLVEVGLGGRLDSTNVISPMLSVITSIGFDHMHILGETLSHIAKEKAGIIKPNIPIISGVSQKKARDIIAAKANSVQADYFQIHVDFHERLLSVAANKQQFAYESDCDLFDQVTIQMPGAHQRENASVAIRALEWLRQKEMYFISDEEIRRGLAATTWIGRFEQLSESPLVIIDGAHNKEGMESLAQTLTQHYPSKRYRLLMAATKEKDMNSLLKPFEQMNASFTFTTFDFFRAADAKVLCEQAPVATKRYDTDWTNALRTEVNTLEEDSMLIVCGSLYFISAVRELWYSK</sequence>
<evidence type="ECO:0000256" key="6">
    <source>
        <dbReference type="ARBA" id="ARBA00022840"/>
    </source>
</evidence>
<dbReference type="InterPro" id="IPR013221">
    <property type="entry name" value="Mur_ligase_cen"/>
</dbReference>
<dbReference type="EC" id="6.3.2.17" evidence="2"/>
<evidence type="ECO:0000256" key="7">
    <source>
        <dbReference type="ARBA" id="ARBA00022842"/>
    </source>
</evidence>
<dbReference type="InterPro" id="IPR018109">
    <property type="entry name" value="Folylpolyglutamate_synth_CS"/>
</dbReference>
<evidence type="ECO:0000256" key="10">
    <source>
        <dbReference type="PIRNR" id="PIRNR001563"/>
    </source>
</evidence>
<keyword evidence="7" id="KW-0460">Magnesium</keyword>
<keyword evidence="14" id="KW-1185">Reference proteome</keyword>
<name>A0ABV6K8N9_9BACI</name>
<dbReference type="PROSITE" id="PS01011">
    <property type="entry name" value="FOLYLPOLYGLU_SYNT_1"/>
    <property type="match status" value="1"/>
</dbReference>
<gene>
    <name evidence="13" type="ORF">ACFFHM_02455</name>
</gene>
<evidence type="ECO:0000256" key="3">
    <source>
        <dbReference type="ARBA" id="ARBA00022598"/>
    </source>
</evidence>
<dbReference type="InterPro" id="IPR036565">
    <property type="entry name" value="Mur-like_cat_sf"/>
</dbReference>
<dbReference type="PANTHER" id="PTHR11136:SF0">
    <property type="entry name" value="DIHYDROFOLATE SYNTHETASE-RELATED"/>
    <property type="match status" value="1"/>
</dbReference>
<evidence type="ECO:0000259" key="12">
    <source>
        <dbReference type="Pfam" id="PF08245"/>
    </source>
</evidence>
<evidence type="ECO:0000256" key="8">
    <source>
        <dbReference type="ARBA" id="ARBA00030592"/>
    </source>
</evidence>
<evidence type="ECO:0000256" key="4">
    <source>
        <dbReference type="ARBA" id="ARBA00022723"/>
    </source>
</evidence>
<dbReference type="EMBL" id="JBHLUX010000005">
    <property type="protein sequence ID" value="MFC0469430.1"/>
    <property type="molecule type" value="Genomic_DNA"/>
</dbReference>
<evidence type="ECO:0000313" key="14">
    <source>
        <dbReference type="Proteomes" id="UP001589838"/>
    </source>
</evidence>
<keyword evidence="5 10" id="KW-0547">Nucleotide-binding</keyword>
<evidence type="ECO:0000259" key="11">
    <source>
        <dbReference type="Pfam" id="PF02875"/>
    </source>
</evidence>
<keyword evidence="6 10" id="KW-0067">ATP-binding</keyword>
<evidence type="ECO:0000256" key="1">
    <source>
        <dbReference type="ARBA" id="ARBA00008276"/>
    </source>
</evidence>
<evidence type="ECO:0000256" key="9">
    <source>
        <dbReference type="ARBA" id="ARBA00047493"/>
    </source>
</evidence>
<accession>A0ABV6K8N9</accession>
<feature type="domain" description="Mur ligase central" evidence="12">
    <location>
        <begin position="61"/>
        <end position="288"/>
    </location>
</feature>
<feature type="domain" description="Mur ligase C-terminal" evidence="11">
    <location>
        <begin position="316"/>
        <end position="433"/>
    </location>
</feature>
<reference evidence="13 14" key="1">
    <citation type="submission" date="2024-09" db="EMBL/GenBank/DDBJ databases">
        <authorList>
            <person name="Sun Q."/>
            <person name="Mori K."/>
        </authorList>
    </citation>
    <scope>NUCLEOTIDE SEQUENCE [LARGE SCALE GENOMIC DNA]</scope>
    <source>
        <strain evidence="13 14">NCAIM B.02610</strain>
    </source>
</reference>
<comment type="similarity">
    <text evidence="1 10">Belongs to the folylpolyglutamate synthase family.</text>
</comment>
<comment type="catalytic activity">
    <reaction evidence="9">
        <text>(6S)-5,6,7,8-tetrahydrofolyl-(gamma-L-Glu)(n) + L-glutamate + ATP = (6S)-5,6,7,8-tetrahydrofolyl-(gamma-L-Glu)(n+1) + ADP + phosphate + H(+)</text>
        <dbReference type="Rhea" id="RHEA:10580"/>
        <dbReference type="Rhea" id="RHEA-COMP:14738"/>
        <dbReference type="Rhea" id="RHEA-COMP:14740"/>
        <dbReference type="ChEBI" id="CHEBI:15378"/>
        <dbReference type="ChEBI" id="CHEBI:29985"/>
        <dbReference type="ChEBI" id="CHEBI:30616"/>
        <dbReference type="ChEBI" id="CHEBI:43474"/>
        <dbReference type="ChEBI" id="CHEBI:141005"/>
        <dbReference type="ChEBI" id="CHEBI:456216"/>
        <dbReference type="EC" id="6.3.2.17"/>
    </reaction>
</comment>
<dbReference type="Gene3D" id="3.90.190.20">
    <property type="entry name" value="Mur ligase, C-terminal domain"/>
    <property type="match status" value="1"/>
</dbReference>
<evidence type="ECO:0000256" key="5">
    <source>
        <dbReference type="ARBA" id="ARBA00022741"/>
    </source>
</evidence>
<keyword evidence="4" id="KW-0479">Metal-binding</keyword>
<organism evidence="13 14">
    <name type="scientific">Halalkalibacter kiskunsagensis</name>
    <dbReference type="NCBI Taxonomy" id="1548599"/>
    <lineage>
        <taxon>Bacteria</taxon>
        <taxon>Bacillati</taxon>
        <taxon>Bacillota</taxon>
        <taxon>Bacilli</taxon>
        <taxon>Bacillales</taxon>
        <taxon>Bacillaceae</taxon>
        <taxon>Halalkalibacter</taxon>
    </lineage>
</organism>
<dbReference type="RefSeq" id="WP_335959401.1">
    <property type="nucleotide sequence ID" value="NZ_JAXBLX010000005.1"/>
</dbReference>
<dbReference type="SUPFAM" id="SSF53623">
    <property type="entry name" value="MurD-like peptide ligases, catalytic domain"/>
    <property type="match status" value="1"/>
</dbReference>